<comment type="caution">
    <text evidence="2">The sequence shown here is derived from an EMBL/GenBank/DDBJ whole genome shotgun (WGS) entry which is preliminary data.</text>
</comment>
<dbReference type="STRING" id="1231657.A0A1Y1XY93"/>
<sequence>MSPTGHPGFMKLRKPMVQQEPARSLGVQRSPMKENTPTEKSPRSGGITASSPLSNRRSTGLSVSLAQSKQPLGTTLSSTGKRLSTNVSTQTSTTAKRIQPNRQASLQPNRNSRISNSHFVAQSRLMGPVDPATPTRSGSTSSRRGGVPHASTERDLRRVTLQAPGGHGGTGTRSRAQNGTSHEVRMPRSSTFHIIPRLWETPPPPVPPIPENYRTPPKAPSTQNSRQGVYANTLDNRFAFASHSTSMLPPPQTRSHIDIGNTVSSPLDLDPDSGSGEKASTTVWPFADESSRIMIPAAPARSWSISAQDLQDVADTGPEKQITDYMPPIWWAARFQTRLDQWRTEAMHAELNPKCKPEGLLGGCSLSQEKIAACHILLQLRDLCCSKQAADSLWEYEYKYRLENKLLDMMMDCQFSRKPDGYPTPKQGPFGRAVRKLTPRKSSLVNLLKGKGWNRIEDSKGAYGPAEYEMLFGTGQGSSSSWS</sequence>
<evidence type="ECO:0000313" key="3">
    <source>
        <dbReference type="Proteomes" id="UP000193144"/>
    </source>
</evidence>
<dbReference type="AlphaFoldDB" id="A0A1Y1XY93"/>
<protein>
    <submittedName>
        <fullName evidence="2">Uncharacterized protein</fullName>
    </submittedName>
</protein>
<evidence type="ECO:0000256" key="1">
    <source>
        <dbReference type="SAM" id="MobiDB-lite"/>
    </source>
</evidence>
<feature type="compositionally biased region" description="Low complexity" evidence="1">
    <location>
        <begin position="133"/>
        <end position="145"/>
    </location>
</feature>
<name>A0A1Y1XY93_9PLEO</name>
<dbReference type="OrthoDB" id="3557758at2759"/>
<dbReference type="Proteomes" id="UP000193144">
    <property type="component" value="Unassembled WGS sequence"/>
</dbReference>
<accession>A0A1Y1XY93</accession>
<organism evidence="2 3">
    <name type="scientific">Clohesyomyces aquaticus</name>
    <dbReference type="NCBI Taxonomy" id="1231657"/>
    <lineage>
        <taxon>Eukaryota</taxon>
        <taxon>Fungi</taxon>
        <taxon>Dikarya</taxon>
        <taxon>Ascomycota</taxon>
        <taxon>Pezizomycotina</taxon>
        <taxon>Dothideomycetes</taxon>
        <taxon>Pleosporomycetidae</taxon>
        <taxon>Pleosporales</taxon>
        <taxon>Lindgomycetaceae</taxon>
        <taxon>Clohesyomyces</taxon>
    </lineage>
</organism>
<evidence type="ECO:0000313" key="2">
    <source>
        <dbReference type="EMBL" id="ORX90727.1"/>
    </source>
</evidence>
<proteinExistence type="predicted"/>
<feature type="compositionally biased region" description="Polar residues" evidence="1">
    <location>
        <begin position="47"/>
        <end position="120"/>
    </location>
</feature>
<dbReference type="EMBL" id="MCFA01000519">
    <property type="protein sequence ID" value="ORX90727.1"/>
    <property type="molecule type" value="Genomic_DNA"/>
</dbReference>
<gene>
    <name evidence="2" type="ORF">BCR34DRAFT_595077</name>
</gene>
<feature type="region of interest" description="Disordered" evidence="1">
    <location>
        <begin position="1"/>
        <end position="190"/>
    </location>
</feature>
<feature type="compositionally biased region" description="Polar residues" evidence="1">
    <location>
        <begin position="172"/>
        <end position="181"/>
    </location>
</feature>
<keyword evidence="3" id="KW-1185">Reference proteome</keyword>
<reference evidence="2 3" key="1">
    <citation type="submission" date="2016-07" db="EMBL/GenBank/DDBJ databases">
        <title>Pervasive Adenine N6-methylation of Active Genes in Fungi.</title>
        <authorList>
            <consortium name="DOE Joint Genome Institute"/>
            <person name="Mondo S.J."/>
            <person name="Dannebaum R.O."/>
            <person name="Kuo R.C."/>
            <person name="Labutti K."/>
            <person name="Haridas S."/>
            <person name="Kuo A."/>
            <person name="Salamov A."/>
            <person name="Ahrendt S.R."/>
            <person name="Lipzen A."/>
            <person name="Sullivan W."/>
            <person name="Andreopoulos W.B."/>
            <person name="Clum A."/>
            <person name="Lindquist E."/>
            <person name="Daum C."/>
            <person name="Ramamoorthy G.K."/>
            <person name="Gryganskyi A."/>
            <person name="Culley D."/>
            <person name="Magnuson J.K."/>
            <person name="James T.Y."/>
            <person name="O'Malley M.A."/>
            <person name="Stajich J.E."/>
            <person name="Spatafora J.W."/>
            <person name="Visel A."/>
            <person name="Grigoriev I.V."/>
        </authorList>
    </citation>
    <scope>NUCLEOTIDE SEQUENCE [LARGE SCALE GENOMIC DNA]</scope>
    <source>
        <strain evidence="2 3">CBS 115471</strain>
    </source>
</reference>